<keyword evidence="2" id="KW-0732">Signal</keyword>
<dbReference type="EMBL" id="JAFLCK010000050">
    <property type="protein sequence ID" value="MBN8662720.1"/>
    <property type="molecule type" value="Genomic_DNA"/>
</dbReference>
<reference evidence="3" key="1">
    <citation type="submission" date="2021-02" db="EMBL/GenBank/DDBJ databases">
        <title>Genome-Resolved Metagenomics of a Microbial Community Performing Photosynthetic Biological Nutrient Removal.</title>
        <authorList>
            <person name="Mcdaniel E.A."/>
        </authorList>
    </citation>
    <scope>NUCLEOTIDE SEQUENCE</scope>
    <source>
        <strain evidence="3">UWPOB_OBS1</strain>
    </source>
</reference>
<proteinExistence type="predicted"/>
<evidence type="ECO:0000256" key="2">
    <source>
        <dbReference type="SAM" id="SignalP"/>
    </source>
</evidence>
<dbReference type="AlphaFoldDB" id="A0A8J7TPD2"/>
<evidence type="ECO:0008006" key="5">
    <source>
        <dbReference type="Google" id="ProtNLM"/>
    </source>
</evidence>
<organism evidence="3 4">
    <name type="scientific">Candidatus Obscuribacter phosphatis</name>
    <dbReference type="NCBI Taxonomy" id="1906157"/>
    <lineage>
        <taxon>Bacteria</taxon>
        <taxon>Bacillati</taxon>
        <taxon>Candidatus Melainabacteria</taxon>
        <taxon>Candidatus Obscuribacterales</taxon>
        <taxon>Candidatus Obscuribacteraceae</taxon>
        <taxon>Candidatus Obscuribacter</taxon>
    </lineage>
</organism>
<evidence type="ECO:0000313" key="3">
    <source>
        <dbReference type="EMBL" id="MBN8662720.1"/>
    </source>
</evidence>
<evidence type="ECO:0000256" key="1">
    <source>
        <dbReference type="SAM" id="MobiDB-lite"/>
    </source>
</evidence>
<gene>
    <name evidence="3" type="ORF">J0M35_20295</name>
</gene>
<protein>
    <recommendedName>
        <fullName evidence="5">PepSY domain-containing protein</fullName>
    </recommendedName>
</protein>
<feature type="signal peptide" evidence="2">
    <location>
        <begin position="1"/>
        <end position="29"/>
    </location>
</feature>
<sequence length="137" mass="15230">MIARRSNRCKVLLAAAIIFAASSAGLLNADQANGAPTSKNADKKAPHTGKQKVKRKMLTANQALKLVESRKEVQDFLAQFRRPRQGATAESKPVIDVERDGNIWNVHVYESLPDHTATFNWYSVDRLTGKITPMIKE</sequence>
<feature type="chain" id="PRO_5035255983" description="PepSY domain-containing protein" evidence="2">
    <location>
        <begin position="30"/>
        <end position="137"/>
    </location>
</feature>
<comment type="caution">
    <text evidence="3">The sequence shown here is derived from an EMBL/GenBank/DDBJ whole genome shotgun (WGS) entry which is preliminary data.</text>
</comment>
<accession>A0A8J7TPD2</accession>
<feature type="region of interest" description="Disordered" evidence="1">
    <location>
        <begin position="34"/>
        <end position="54"/>
    </location>
</feature>
<name>A0A8J7TPD2_9BACT</name>
<dbReference type="Proteomes" id="UP000664277">
    <property type="component" value="Unassembled WGS sequence"/>
</dbReference>
<evidence type="ECO:0000313" key="4">
    <source>
        <dbReference type="Proteomes" id="UP000664277"/>
    </source>
</evidence>